<feature type="region of interest" description="Disordered" evidence="1">
    <location>
        <begin position="1"/>
        <end position="29"/>
    </location>
</feature>
<reference evidence="3 4" key="1">
    <citation type="submission" date="2015-07" db="EMBL/GenBank/DDBJ databases">
        <authorList>
            <person name="Cajimat M.N.B."/>
            <person name="Milazzo M.L."/>
            <person name="Fulhorst C.F."/>
        </authorList>
    </citation>
    <scope>NUCLEOTIDE SEQUENCE [LARGE SCALE GENOMIC DNA]</scope>
    <source>
        <strain evidence="3">Single colony</strain>
    </source>
</reference>
<dbReference type="EMBL" id="CWKI01000006">
    <property type="protein sequence ID" value="CTR07405.1"/>
    <property type="molecule type" value="Genomic_DNA"/>
</dbReference>
<evidence type="ECO:0000313" key="4">
    <source>
        <dbReference type="Proteomes" id="UP000199069"/>
    </source>
</evidence>
<feature type="region of interest" description="Disordered" evidence="1">
    <location>
        <begin position="295"/>
        <end position="343"/>
    </location>
</feature>
<organism evidence="3 4">
    <name type="scientific">Rhodotorula toruloides</name>
    <name type="common">Yeast</name>
    <name type="synonym">Rhodosporidium toruloides</name>
    <dbReference type="NCBI Taxonomy" id="5286"/>
    <lineage>
        <taxon>Eukaryota</taxon>
        <taxon>Fungi</taxon>
        <taxon>Dikarya</taxon>
        <taxon>Basidiomycota</taxon>
        <taxon>Pucciniomycotina</taxon>
        <taxon>Microbotryomycetes</taxon>
        <taxon>Sporidiobolales</taxon>
        <taxon>Sporidiobolaceae</taxon>
        <taxon>Rhodotorula</taxon>
    </lineage>
</organism>
<gene>
    <name evidence="3" type="primary">FGENESH: predicted gene_6.188</name>
    <name evidence="3" type="ORF">BN2166_0032660</name>
</gene>
<evidence type="ECO:0000256" key="2">
    <source>
        <dbReference type="SAM" id="Phobius"/>
    </source>
</evidence>
<feature type="compositionally biased region" description="Polar residues" evidence="1">
    <location>
        <begin position="1"/>
        <end position="16"/>
    </location>
</feature>
<feature type="transmembrane region" description="Helical" evidence="2">
    <location>
        <begin position="39"/>
        <end position="61"/>
    </location>
</feature>
<protein>
    <submittedName>
        <fullName evidence="3">FGENESH: predicted gene_6.188 protein</fullName>
    </submittedName>
</protein>
<evidence type="ECO:0000313" key="3">
    <source>
        <dbReference type="EMBL" id="CTR07405.1"/>
    </source>
</evidence>
<evidence type="ECO:0000256" key="1">
    <source>
        <dbReference type="SAM" id="MobiDB-lite"/>
    </source>
</evidence>
<keyword evidence="4" id="KW-1185">Reference proteome</keyword>
<dbReference type="AlphaFoldDB" id="A0A0K3CFW7"/>
<keyword evidence="2" id="KW-0472">Membrane</keyword>
<keyword evidence="2" id="KW-0812">Transmembrane</keyword>
<sequence>MSTPGATFSNPSTPSRRYTPATGSAGYTSAASKRRRGRLLLLLGLLALVVLLTVIIVPPSVVLTRKNKNNVAEGQQVVTTVVDGKTETRTLDGVVATRTRLTTLANGQASTVTSFVALPDVTTEVATVTFTAGGGQVGTRTVTLTSLDIVTVLGYVSFPPLLGFLRCADPLATQSDAYICFSVDHDASFDDEYKRELDFGIEHFEQRLVFVDPSALFLPHNFLLARLYNDHNVQRVPLLFVFGSLDIRFALEHRPANLFKHHDSSNYVPSPDDFWELLVEQYKPVVYDAAGYSTSASTSRSSSTTLPPTSTPGSSTSSSSTTRSTSSRSSSSTPGSTTAGTSSRDVYHLDYPSALLLFSDKHLPFLPHQLTSRHMHLYEPAARMRLRLARVAQPFSLVYHNSAAHDEPLRLVPIEFEQLSLVDRQLFILEPLVVRLLLVSYAAADELELIESSYIHPYHE</sequence>
<proteinExistence type="predicted"/>
<keyword evidence="2" id="KW-1133">Transmembrane helix</keyword>
<accession>A0A0K3CFW7</accession>
<dbReference type="STRING" id="5286.A0A0K3CFW7"/>
<name>A0A0K3CFW7_RHOTO</name>
<dbReference type="Proteomes" id="UP000199069">
    <property type="component" value="Unassembled WGS sequence"/>
</dbReference>